<keyword evidence="2" id="KW-1185">Reference proteome</keyword>
<protein>
    <submittedName>
        <fullName evidence="1">Uncharacterized protein</fullName>
    </submittedName>
</protein>
<proteinExistence type="predicted"/>
<dbReference type="Proteomes" id="UP000823405">
    <property type="component" value="Unassembled WGS sequence"/>
</dbReference>
<reference evidence="1" key="1">
    <citation type="journal article" date="2020" name="Fungal Divers.">
        <title>Resolving the Mortierellaceae phylogeny through synthesis of multi-gene phylogenetics and phylogenomics.</title>
        <authorList>
            <person name="Vandepol N."/>
            <person name="Liber J."/>
            <person name="Desiro A."/>
            <person name="Na H."/>
            <person name="Kennedy M."/>
            <person name="Barry K."/>
            <person name="Grigoriev I.V."/>
            <person name="Miller A.N."/>
            <person name="O'Donnell K."/>
            <person name="Stajich J.E."/>
            <person name="Bonito G."/>
        </authorList>
    </citation>
    <scope>NUCLEOTIDE SEQUENCE</scope>
    <source>
        <strain evidence="1">NVP60</strain>
    </source>
</reference>
<evidence type="ECO:0000313" key="1">
    <source>
        <dbReference type="EMBL" id="KAG0275913.1"/>
    </source>
</evidence>
<dbReference type="EMBL" id="JAAAIN010005151">
    <property type="protein sequence ID" value="KAG0275913.1"/>
    <property type="molecule type" value="Genomic_DNA"/>
</dbReference>
<accession>A0A9P6QQE9</accession>
<feature type="non-terminal residue" evidence="1">
    <location>
        <position position="52"/>
    </location>
</feature>
<evidence type="ECO:0000313" key="2">
    <source>
        <dbReference type="Proteomes" id="UP000823405"/>
    </source>
</evidence>
<name>A0A9P6QQE9_9FUNG</name>
<comment type="caution">
    <text evidence="1">The sequence shown here is derived from an EMBL/GenBank/DDBJ whole genome shotgun (WGS) entry which is preliminary data.</text>
</comment>
<organism evidence="1 2">
    <name type="scientific">Linnemannia gamsii</name>
    <dbReference type="NCBI Taxonomy" id="64522"/>
    <lineage>
        <taxon>Eukaryota</taxon>
        <taxon>Fungi</taxon>
        <taxon>Fungi incertae sedis</taxon>
        <taxon>Mucoromycota</taxon>
        <taxon>Mortierellomycotina</taxon>
        <taxon>Mortierellomycetes</taxon>
        <taxon>Mortierellales</taxon>
        <taxon>Mortierellaceae</taxon>
        <taxon>Linnemannia</taxon>
    </lineage>
</organism>
<sequence length="52" mass="5525">LVFPVVAIPSQLSMTPPDENIPVAASINGNTIINGTLQSIGRFSTSEFVMIH</sequence>
<dbReference type="AlphaFoldDB" id="A0A9P6QQE9"/>
<feature type="non-terminal residue" evidence="1">
    <location>
        <position position="1"/>
    </location>
</feature>
<dbReference type="OrthoDB" id="2416480at2759"/>
<gene>
    <name evidence="1" type="ORF">BGZ97_010197</name>
</gene>